<comment type="caution">
    <text evidence="2">The sequence shown here is derived from an EMBL/GenBank/DDBJ whole genome shotgun (WGS) entry which is preliminary data.</text>
</comment>
<keyword evidence="3" id="KW-1185">Reference proteome</keyword>
<proteinExistence type="predicted"/>
<sequence length="577" mass="62709">MKFKWLVSGFWMAVFLSCLDVSAQTIAVSLSVDAATAGYRVNEDFVGFSMEQYTLSTGYWSKLGSFWKGGTNGNARFKNLLANISNHSVIRLGGFTADDRMVWQNTTRGSSTNVRATYSDDTDKFFTFLSEIGWKGIYTINLPINTPANAVSEATYIMNKYSAQLHSLSLGNESYLYAGVFRTTAYTPDSCMIKDYLPMYDAIKAANPAIPISGLDNGAQKYYGAQNQTWNKVFTDYVNNSGSSRPLAALNVHNYGLGNNSNTLSRDAAADTLMNFNNAPKTFMATQFPYVVQLAQAKNVPLRFSETSSAATGTSDTTNVSHTYVSALWALQYLYTLAANGVSGVNFHSSGSSVYSAIDWGPNVSTSSYRIAPIYYGLLAFVDGAKNQRLLTVTPSASTTNPRTSYFATSSDDGKIIKVTLINKDFTNTINASVTIPGVVINTASYQTLRPQTSRYDYVANTYYANAQVATSGSFTKGSPTALSLSNPTSFSVTVAPMTAVVVTIETSSQLMYTLKTGNWTDPSVWSGNRVPTSSDVLQVKHLVIIPANSVAYGFRMIFTAGVTLQYGQNARLQLGQ</sequence>
<dbReference type="SUPFAM" id="SSF51445">
    <property type="entry name" value="(Trans)glycosidases"/>
    <property type="match status" value="1"/>
</dbReference>
<dbReference type="InterPro" id="IPR017853">
    <property type="entry name" value="GH"/>
</dbReference>
<dbReference type="Gene3D" id="3.20.20.80">
    <property type="entry name" value="Glycosidases"/>
    <property type="match status" value="1"/>
</dbReference>
<evidence type="ECO:0000313" key="3">
    <source>
        <dbReference type="Proteomes" id="UP001597512"/>
    </source>
</evidence>
<dbReference type="PANTHER" id="PTHR36183:SF2">
    <property type="entry name" value="BETA-GLUCURONIDASE C-TERMINAL DOMAIN-CONTAINING PROTEIN"/>
    <property type="match status" value="1"/>
</dbReference>
<dbReference type="PROSITE" id="PS51257">
    <property type="entry name" value="PROKAR_LIPOPROTEIN"/>
    <property type="match status" value="1"/>
</dbReference>
<dbReference type="RefSeq" id="WP_381505735.1">
    <property type="nucleotide sequence ID" value="NZ_JBHUOM010000023.1"/>
</dbReference>
<dbReference type="Proteomes" id="UP001597512">
    <property type="component" value="Unassembled WGS sequence"/>
</dbReference>
<keyword evidence="1" id="KW-0732">Signal</keyword>
<protein>
    <submittedName>
        <fullName evidence="2">Uncharacterized protein</fullName>
    </submittedName>
</protein>
<organism evidence="2 3">
    <name type="scientific">Spirosoma flavum</name>
    <dbReference type="NCBI Taxonomy" id="2048557"/>
    <lineage>
        <taxon>Bacteria</taxon>
        <taxon>Pseudomonadati</taxon>
        <taxon>Bacteroidota</taxon>
        <taxon>Cytophagia</taxon>
        <taxon>Cytophagales</taxon>
        <taxon>Cytophagaceae</taxon>
        <taxon>Spirosoma</taxon>
    </lineage>
</organism>
<feature type="chain" id="PRO_5046952416" evidence="1">
    <location>
        <begin position="24"/>
        <end position="577"/>
    </location>
</feature>
<reference evidence="3" key="1">
    <citation type="journal article" date="2019" name="Int. J. Syst. Evol. Microbiol.">
        <title>The Global Catalogue of Microorganisms (GCM) 10K type strain sequencing project: providing services to taxonomists for standard genome sequencing and annotation.</title>
        <authorList>
            <consortium name="The Broad Institute Genomics Platform"/>
            <consortium name="The Broad Institute Genome Sequencing Center for Infectious Disease"/>
            <person name="Wu L."/>
            <person name="Ma J."/>
        </authorList>
    </citation>
    <scope>NUCLEOTIDE SEQUENCE [LARGE SCALE GENOMIC DNA]</scope>
    <source>
        <strain evidence="3">KCTC 52490</strain>
    </source>
</reference>
<feature type="signal peptide" evidence="1">
    <location>
        <begin position="1"/>
        <end position="23"/>
    </location>
</feature>
<dbReference type="EMBL" id="JBHUOM010000023">
    <property type="protein sequence ID" value="MFD2936698.1"/>
    <property type="molecule type" value="Genomic_DNA"/>
</dbReference>
<dbReference type="PANTHER" id="PTHR36183">
    <property type="entry name" value="BETA-GLUCURONIDASE"/>
    <property type="match status" value="1"/>
</dbReference>
<gene>
    <name evidence="2" type="ORF">ACFS25_23155</name>
</gene>
<evidence type="ECO:0000313" key="2">
    <source>
        <dbReference type="EMBL" id="MFD2936698.1"/>
    </source>
</evidence>
<accession>A0ABW6ARA7</accession>
<dbReference type="Gene3D" id="2.60.40.1180">
    <property type="entry name" value="Golgi alpha-mannosidase II"/>
    <property type="match status" value="1"/>
</dbReference>
<dbReference type="InterPro" id="IPR052974">
    <property type="entry name" value="GH79_Enzymes"/>
</dbReference>
<name>A0ABW6ARA7_9BACT</name>
<evidence type="ECO:0000256" key="1">
    <source>
        <dbReference type="SAM" id="SignalP"/>
    </source>
</evidence>
<dbReference type="InterPro" id="IPR013780">
    <property type="entry name" value="Glyco_hydro_b"/>
</dbReference>